<comment type="catalytic activity">
    <reaction evidence="7">
        <text>a 2'-deoxyadenosine in DNA + S-adenosyl-L-methionine = an N(6)-methyl-2'-deoxyadenosine in DNA + S-adenosyl-L-homocysteine + H(+)</text>
        <dbReference type="Rhea" id="RHEA:15197"/>
        <dbReference type="Rhea" id="RHEA-COMP:12418"/>
        <dbReference type="Rhea" id="RHEA-COMP:12419"/>
        <dbReference type="ChEBI" id="CHEBI:15378"/>
        <dbReference type="ChEBI" id="CHEBI:57856"/>
        <dbReference type="ChEBI" id="CHEBI:59789"/>
        <dbReference type="ChEBI" id="CHEBI:90615"/>
        <dbReference type="ChEBI" id="CHEBI:90616"/>
        <dbReference type="EC" id="2.1.1.72"/>
    </reaction>
</comment>
<keyword evidence="4" id="KW-0808">Transferase</keyword>
<gene>
    <name evidence="10" type="ORF">GCM10010517_30920</name>
</gene>
<dbReference type="Gene3D" id="1.20.1260.30">
    <property type="match status" value="1"/>
</dbReference>
<keyword evidence="6" id="KW-0680">Restriction system</keyword>
<keyword evidence="5" id="KW-0949">S-adenosyl-L-methionine</keyword>
<dbReference type="CDD" id="cd02440">
    <property type="entry name" value="AdoMet_MTases"/>
    <property type="match status" value="1"/>
</dbReference>
<dbReference type="GO" id="GO:0032259">
    <property type="term" value="P:methylation"/>
    <property type="evidence" value="ECO:0007669"/>
    <property type="project" value="UniProtKB-KW"/>
</dbReference>
<dbReference type="PANTHER" id="PTHR42933">
    <property type="entry name" value="SLR6095 PROTEIN"/>
    <property type="match status" value="1"/>
</dbReference>
<evidence type="ECO:0000256" key="6">
    <source>
        <dbReference type="ARBA" id="ARBA00022747"/>
    </source>
</evidence>
<keyword evidence="11" id="KW-1185">Reference proteome</keyword>
<dbReference type="Pfam" id="PF02384">
    <property type="entry name" value="N6_Mtase"/>
    <property type="match status" value="1"/>
</dbReference>
<evidence type="ECO:0000256" key="7">
    <source>
        <dbReference type="ARBA" id="ARBA00047942"/>
    </source>
</evidence>
<dbReference type="SUPFAM" id="SSF53335">
    <property type="entry name" value="S-adenosyl-L-methionine-dependent methyltransferases"/>
    <property type="match status" value="1"/>
</dbReference>
<feature type="domain" description="N6 adenine-specific DNA methyltransferase N-terminal" evidence="9">
    <location>
        <begin position="11"/>
        <end position="138"/>
    </location>
</feature>
<dbReference type="Pfam" id="PF12161">
    <property type="entry name" value="HsdM_N"/>
    <property type="match status" value="1"/>
</dbReference>
<evidence type="ECO:0000256" key="3">
    <source>
        <dbReference type="ARBA" id="ARBA00022603"/>
    </source>
</evidence>
<dbReference type="PANTHER" id="PTHR42933:SF3">
    <property type="entry name" value="TYPE I RESTRICTION ENZYME MJAVIII METHYLASE SUBUNIT"/>
    <property type="match status" value="1"/>
</dbReference>
<dbReference type="PRINTS" id="PR00507">
    <property type="entry name" value="N12N6MTFRASE"/>
</dbReference>
<dbReference type="InterPro" id="IPR022749">
    <property type="entry name" value="D12N6_MeTrfase_N"/>
</dbReference>
<evidence type="ECO:0000313" key="10">
    <source>
        <dbReference type="EMBL" id="GAA2870657.1"/>
    </source>
</evidence>
<dbReference type="InterPro" id="IPR051537">
    <property type="entry name" value="DNA_Adenine_Mtase"/>
</dbReference>
<evidence type="ECO:0000259" key="9">
    <source>
        <dbReference type="Pfam" id="PF12161"/>
    </source>
</evidence>
<comment type="caution">
    <text evidence="10">The sequence shown here is derived from an EMBL/GenBank/DDBJ whole genome shotgun (WGS) entry which is preliminary data.</text>
</comment>
<keyword evidence="3 10" id="KW-0489">Methyltransferase</keyword>
<dbReference type="InterPro" id="IPR038333">
    <property type="entry name" value="T1MK-like_N_sf"/>
</dbReference>
<reference evidence="11" key="1">
    <citation type="journal article" date="2019" name="Int. J. Syst. Evol. Microbiol.">
        <title>The Global Catalogue of Microorganisms (GCM) 10K type strain sequencing project: providing services to taxonomists for standard genome sequencing and annotation.</title>
        <authorList>
            <consortium name="The Broad Institute Genomics Platform"/>
            <consortium name="The Broad Institute Genome Sequencing Center for Infectious Disease"/>
            <person name="Wu L."/>
            <person name="Ma J."/>
        </authorList>
    </citation>
    <scope>NUCLEOTIDE SEQUENCE [LARGE SCALE GENOMIC DNA]</scope>
    <source>
        <strain evidence="11">JCM 6242</strain>
    </source>
</reference>
<dbReference type="EC" id="2.1.1.72" evidence="2"/>
<dbReference type="InterPro" id="IPR029063">
    <property type="entry name" value="SAM-dependent_MTases_sf"/>
</dbReference>
<dbReference type="Gene3D" id="3.40.50.150">
    <property type="entry name" value="Vaccinia Virus protein VP39"/>
    <property type="match status" value="1"/>
</dbReference>
<dbReference type="GO" id="GO:0008168">
    <property type="term" value="F:methyltransferase activity"/>
    <property type="evidence" value="ECO:0007669"/>
    <property type="project" value="UniProtKB-KW"/>
</dbReference>
<organism evidence="10 11">
    <name type="scientific">Streptosporangium fragile</name>
    <dbReference type="NCBI Taxonomy" id="46186"/>
    <lineage>
        <taxon>Bacteria</taxon>
        <taxon>Bacillati</taxon>
        <taxon>Actinomycetota</taxon>
        <taxon>Actinomycetes</taxon>
        <taxon>Streptosporangiales</taxon>
        <taxon>Streptosporangiaceae</taxon>
        <taxon>Streptosporangium</taxon>
    </lineage>
</organism>
<evidence type="ECO:0000256" key="4">
    <source>
        <dbReference type="ARBA" id="ARBA00022679"/>
    </source>
</evidence>
<evidence type="ECO:0000313" key="11">
    <source>
        <dbReference type="Proteomes" id="UP001500831"/>
    </source>
</evidence>
<dbReference type="InterPro" id="IPR003356">
    <property type="entry name" value="DNA_methylase_A-5"/>
</dbReference>
<dbReference type="PROSITE" id="PS00092">
    <property type="entry name" value="N6_MTASE"/>
    <property type="match status" value="1"/>
</dbReference>
<sequence>METTHRQLAGLIWKVADLLRGNYKQSEYGRVILPFTVLRRMDYVMAPTRELVWQKDVAYNFPDKDELICDQIGIRFFNRSKQSFETIGAAPADVRKNLEDYVNNFSSAAQEIIEKYDFHRQIVRLDNAGLLYKVVQAFAGFPLGPKQVDNHGMGYVFEELIRKFADASNETAGEHFTPREVIELMVNLLLAPDLGKHNPGDVINIYDPACGTGGMLSAAEEHIRAQSRDGVNVEVFGQELNAESYAICQSDMMMKGHDPSNIKLGNSFSDDQYPGRTFDYMLANPPFGVEWKNVEDDVKNEHEALKHSGRFGAGLPRINDGSFLFLQHMISKMRPPSKGGSRLAIVLNGSPLFTGGAGSGESEIRRWILERDLLETIVALPDQLFYNTGISTYFWILSNRKDSERKGKVILLDARDYWTKMRKSLGEKRKQITEEQITEITRLYGEALDAAADPEHWGHGKVKVFDNEDFGYKRITIDRPLRQRFEMTEETLEAIAESKAFAGYAEGTLLIEAFKPLIGTVWWTRVEARKALLAAAAEGGVIWPDASVDKAVWNAVAVTDPEGEVQAKKGVPVPDPDLRDYENVPLKEDIDEYFAREVLPHVPDAWIAEIKNPKTKLTERFKVGYEIPFTRHFYVYTPPRPLAEIDAELKELESQIQKLLAEVTE</sequence>
<evidence type="ECO:0000256" key="2">
    <source>
        <dbReference type="ARBA" id="ARBA00011900"/>
    </source>
</evidence>
<accession>A0ABN3VXF1</accession>
<dbReference type="EMBL" id="BAAAVI010000019">
    <property type="protein sequence ID" value="GAA2870657.1"/>
    <property type="molecule type" value="Genomic_DNA"/>
</dbReference>
<protein>
    <recommendedName>
        <fullName evidence="2">site-specific DNA-methyltransferase (adenine-specific)</fullName>
        <ecNumber evidence="2">2.1.1.72</ecNumber>
    </recommendedName>
</protein>
<dbReference type="InterPro" id="IPR002052">
    <property type="entry name" value="DNA_methylase_N6_adenine_CS"/>
</dbReference>
<evidence type="ECO:0000256" key="1">
    <source>
        <dbReference type="ARBA" id="ARBA00006594"/>
    </source>
</evidence>
<comment type="similarity">
    <text evidence="1">Belongs to the N(4)/N(6)-methyltransferase family.</text>
</comment>
<evidence type="ECO:0000256" key="5">
    <source>
        <dbReference type="ARBA" id="ARBA00022691"/>
    </source>
</evidence>
<evidence type="ECO:0000259" key="8">
    <source>
        <dbReference type="Pfam" id="PF02384"/>
    </source>
</evidence>
<feature type="domain" description="DNA methylase adenine-specific" evidence="8">
    <location>
        <begin position="150"/>
        <end position="449"/>
    </location>
</feature>
<dbReference type="RefSeq" id="WP_344971794.1">
    <property type="nucleotide sequence ID" value="NZ_BAAAVI010000019.1"/>
</dbReference>
<name>A0ABN3VXF1_9ACTN</name>
<dbReference type="Proteomes" id="UP001500831">
    <property type="component" value="Unassembled WGS sequence"/>
</dbReference>
<proteinExistence type="inferred from homology"/>